<comment type="subcellular location">
    <subcellularLocation>
        <location evidence="1">Cell membrane</location>
        <topology evidence="1">Lipid-anchor</topology>
    </subcellularLocation>
</comment>
<evidence type="ECO:0000256" key="7">
    <source>
        <dbReference type="SAM" id="MobiDB-lite"/>
    </source>
</evidence>
<feature type="region of interest" description="Disordered" evidence="7">
    <location>
        <begin position="29"/>
        <end position="50"/>
    </location>
</feature>
<comment type="similarity">
    <text evidence="2">Belongs to the BMP lipoprotein family.</text>
</comment>
<proteinExistence type="inferred from homology"/>
<dbReference type="InterPro" id="IPR003760">
    <property type="entry name" value="PnrA-like"/>
</dbReference>
<evidence type="ECO:0000256" key="4">
    <source>
        <dbReference type="ARBA" id="ARBA00022729"/>
    </source>
</evidence>
<dbReference type="SUPFAM" id="SSF53822">
    <property type="entry name" value="Periplasmic binding protein-like I"/>
    <property type="match status" value="1"/>
</dbReference>
<accession>A0ABV1DD36</accession>
<keyword evidence="4 8" id="KW-0732">Signal</keyword>
<dbReference type="PROSITE" id="PS51257">
    <property type="entry name" value="PROKAR_LIPOPROTEIN"/>
    <property type="match status" value="1"/>
</dbReference>
<feature type="signal peptide" evidence="8">
    <location>
        <begin position="1"/>
        <end position="26"/>
    </location>
</feature>
<comment type="caution">
    <text evidence="10">The sequence shown here is derived from an EMBL/GenBank/DDBJ whole genome shotgun (WGS) entry which is preliminary data.</text>
</comment>
<organism evidence="10 11">
    <name type="scientific">Enterocloster hominis</name>
    <name type="common">ex Hitch et al. 2024</name>
    <dbReference type="NCBI Taxonomy" id="1917870"/>
    <lineage>
        <taxon>Bacteria</taxon>
        <taxon>Bacillati</taxon>
        <taxon>Bacillota</taxon>
        <taxon>Clostridia</taxon>
        <taxon>Lachnospirales</taxon>
        <taxon>Lachnospiraceae</taxon>
        <taxon>Enterocloster</taxon>
    </lineage>
</organism>
<dbReference type="EMBL" id="JBBMFM010000118">
    <property type="protein sequence ID" value="MEQ2427653.1"/>
    <property type="molecule type" value="Genomic_DNA"/>
</dbReference>
<keyword evidence="3" id="KW-1003">Cell membrane</keyword>
<evidence type="ECO:0000256" key="1">
    <source>
        <dbReference type="ARBA" id="ARBA00004193"/>
    </source>
</evidence>
<gene>
    <name evidence="10" type="ORF">WMQ36_22050</name>
</gene>
<evidence type="ECO:0000256" key="6">
    <source>
        <dbReference type="ARBA" id="ARBA00023288"/>
    </source>
</evidence>
<sequence>MKRRMYARILAGMMALSLLTGCQNTAGTKADSTAAGSSAPSAADTPAAGDKTEEKGLKVALLINGVLGDQSYYDSAAAGMEAIKESYGCETKIVEMGSDATKYEPTITEYSESGDWDIIILCTNTLKEILQEIAQDYPDQKYILFGARADYENFNMSNVYTVDYLANEGAYLAGVVAAGLTTSKAEGMNEEKVIGFVGGQDVTVINDFLIGFIEGAKSVDSDIKVITSYVGDYVNTGKGKELALTQIQQGADVIFQCAGGAGTGVFEAASEKGVLAIGCDADQYEVLKSMDDPLADVIATSVMKRVGVSIERAVGMAIDGTLPYGSFELVGVKENVTGIAVNDNYKTIVPDEIVASEEQAEKAIVDGTIKVSTALGMTTEEVSEIRNSVKP</sequence>
<protein>
    <submittedName>
        <fullName evidence="10">BMP family ABC transporter substrate-binding protein</fullName>
    </submittedName>
</protein>
<dbReference type="Pfam" id="PF02608">
    <property type="entry name" value="Bmp"/>
    <property type="match status" value="1"/>
</dbReference>
<evidence type="ECO:0000313" key="10">
    <source>
        <dbReference type="EMBL" id="MEQ2427653.1"/>
    </source>
</evidence>
<evidence type="ECO:0000313" key="11">
    <source>
        <dbReference type="Proteomes" id="UP001454086"/>
    </source>
</evidence>
<dbReference type="Proteomes" id="UP001454086">
    <property type="component" value="Unassembled WGS sequence"/>
</dbReference>
<dbReference type="CDD" id="cd19964">
    <property type="entry name" value="PBP1_BMP-like"/>
    <property type="match status" value="1"/>
</dbReference>
<dbReference type="PANTHER" id="PTHR34296:SF2">
    <property type="entry name" value="ABC TRANSPORTER GUANOSINE-BINDING PROTEIN NUPN"/>
    <property type="match status" value="1"/>
</dbReference>
<dbReference type="InterPro" id="IPR050957">
    <property type="entry name" value="BMP_lipoprotein"/>
</dbReference>
<feature type="domain" description="ABC transporter substrate-binding protein PnrA-like" evidence="9">
    <location>
        <begin position="58"/>
        <end position="371"/>
    </location>
</feature>
<keyword evidence="6" id="KW-0449">Lipoprotein</keyword>
<dbReference type="PANTHER" id="PTHR34296">
    <property type="entry name" value="TRANSCRIPTIONAL ACTIVATOR PROTEIN MED"/>
    <property type="match status" value="1"/>
</dbReference>
<name>A0ABV1DD36_9FIRM</name>
<evidence type="ECO:0000256" key="3">
    <source>
        <dbReference type="ARBA" id="ARBA00022475"/>
    </source>
</evidence>
<evidence type="ECO:0000256" key="5">
    <source>
        <dbReference type="ARBA" id="ARBA00023136"/>
    </source>
</evidence>
<evidence type="ECO:0000259" key="9">
    <source>
        <dbReference type="Pfam" id="PF02608"/>
    </source>
</evidence>
<keyword evidence="11" id="KW-1185">Reference proteome</keyword>
<dbReference type="RefSeq" id="WP_008716794.1">
    <property type="nucleotide sequence ID" value="NZ_JBBMFM010000118.1"/>
</dbReference>
<feature type="compositionally biased region" description="Low complexity" evidence="7">
    <location>
        <begin position="30"/>
        <end position="49"/>
    </location>
</feature>
<dbReference type="InterPro" id="IPR028082">
    <property type="entry name" value="Peripla_BP_I"/>
</dbReference>
<feature type="chain" id="PRO_5047418261" evidence="8">
    <location>
        <begin position="27"/>
        <end position="391"/>
    </location>
</feature>
<dbReference type="Gene3D" id="3.40.50.2300">
    <property type="match status" value="2"/>
</dbReference>
<evidence type="ECO:0000256" key="2">
    <source>
        <dbReference type="ARBA" id="ARBA00008610"/>
    </source>
</evidence>
<evidence type="ECO:0000256" key="8">
    <source>
        <dbReference type="SAM" id="SignalP"/>
    </source>
</evidence>
<keyword evidence="5" id="KW-0472">Membrane</keyword>
<reference evidence="10 11" key="1">
    <citation type="submission" date="2024-03" db="EMBL/GenBank/DDBJ databases">
        <title>Human intestinal bacterial collection.</title>
        <authorList>
            <person name="Pauvert C."/>
            <person name="Hitch T.C.A."/>
            <person name="Clavel T."/>
        </authorList>
    </citation>
    <scope>NUCLEOTIDE SEQUENCE [LARGE SCALE GENOMIC DNA]</scope>
    <source>
        <strain evidence="10 11">CLA-SR-H021</strain>
    </source>
</reference>